<sequence>MGSRLAAIDPPKLRNIPTWTSSFFCCCVVWGFCVYLLQIFSPNPAIAGFVRTTEYLQVTPIPKSKSIHNEAK</sequence>
<dbReference type="EMBL" id="ML737157">
    <property type="protein sequence ID" value="KAE8339470.1"/>
    <property type="molecule type" value="Genomic_DNA"/>
</dbReference>
<dbReference type="AlphaFoldDB" id="A0A5N6Y6X1"/>
<reference evidence="2" key="1">
    <citation type="submission" date="2019-04" db="EMBL/GenBank/DDBJ databases">
        <title>Friends and foes A comparative genomics study of 23 Aspergillus species from section Flavi.</title>
        <authorList>
            <consortium name="DOE Joint Genome Institute"/>
            <person name="Kjaerbolling I."/>
            <person name="Vesth T."/>
            <person name="Frisvad J.C."/>
            <person name="Nybo J.L."/>
            <person name="Theobald S."/>
            <person name="Kildgaard S."/>
            <person name="Isbrandt T."/>
            <person name="Kuo A."/>
            <person name="Sato A."/>
            <person name="Lyhne E.K."/>
            <person name="Kogle M.E."/>
            <person name="Wiebenga A."/>
            <person name="Kun R.S."/>
            <person name="Lubbers R.J."/>
            <person name="Makela M.R."/>
            <person name="Barry K."/>
            <person name="Chovatia M."/>
            <person name="Clum A."/>
            <person name="Daum C."/>
            <person name="Haridas S."/>
            <person name="He G."/>
            <person name="LaButti K."/>
            <person name="Lipzen A."/>
            <person name="Mondo S."/>
            <person name="Riley R."/>
            <person name="Salamov A."/>
            <person name="Simmons B.A."/>
            <person name="Magnuson J.K."/>
            <person name="Henrissat B."/>
            <person name="Mortensen U.H."/>
            <person name="Larsen T.O."/>
            <person name="Devries R.P."/>
            <person name="Grigoriev I.V."/>
            <person name="Machida M."/>
            <person name="Baker S.E."/>
            <person name="Andersen M.R."/>
        </authorList>
    </citation>
    <scope>NUCLEOTIDE SEQUENCE</scope>
    <source>
        <strain evidence="2">CBS 117612</strain>
    </source>
</reference>
<protein>
    <submittedName>
        <fullName evidence="2">Uncharacterized protein</fullName>
    </submittedName>
</protein>
<keyword evidence="1" id="KW-1133">Transmembrane helix</keyword>
<feature type="transmembrane region" description="Helical" evidence="1">
    <location>
        <begin position="19"/>
        <end position="37"/>
    </location>
</feature>
<evidence type="ECO:0000256" key="1">
    <source>
        <dbReference type="SAM" id="Phobius"/>
    </source>
</evidence>
<accession>A0A5N6Y6X1</accession>
<proteinExistence type="predicted"/>
<evidence type="ECO:0000313" key="2">
    <source>
        <dbReference type="EMBL" id="KAE8339470.1"/>
    </source>
</evidence>
<dbReference type="Proteomes" id="UP000325558">
    <property type="component" value="Unassembled WGS sequence"/>
</dbReference>
<keyword evidence="1" id="KW-0812">Transmembrane</keyword>
<keyword evidence="1" id="KW-0472">Membrane</keyword>
<name>A0A5N6Y6X1_9EURO</name>
<organism evidence="2">
    <name type="scientific">Aspergillus arachidicola</name>
    <dbReference type="NCBI Taxonomy" id="656916"/>
    <lineage>
        <taxon>Eukaryota</taxon>
        <taxon>Fungi</taxon>
        <taxon>Dikarya</taxon>
        <taxon>Ascomycota</taxon>
        <taxon>Pezizomycotina</taxon>
        <taxon>Eurotiomycetes</taxon>
        <taxon>Eurotiomycetidae</taxon>
        <taxon>Eurotiales</taxon>
        <taxon>Aspergillaceae</taxon>
        <taxon>Aspergillus</taxon>
        <taxon>Aspergillus subgen. Circumdati</taxon>
    </lineage>
</organism>
<gene>
    <name evidence="2" type="ORF">BDV24DRAFT_136014</name>
</gene>